<dbReference type="Pfam" id="PF25581">
    <property type="entry name" value="AsqO_C"/>
    <property type="match status" value="1"/>
</dbReference>
<dbReference type="Pfam" id="PF24137">
    <property type="entry name" value="DA_N"/>
    <property type="match status" value="1"/>
</dbReference>
<feature type="domain" description="Diels-Alderase N-terminal" evidence="2">
    <location>
        <begin position="50"/>
        <end position="237"/>
    </location>
</feature>
<dbReference type="SUPFAM" id="SSF159245">
    <property type="entry name" value="AttH-like"/>
    <property type="match status" value="1"/>
</dbReference>
<dbReference type="AlphaFoldDB" id="A0A2P5HI52"/>
<sequence>MDFLFFLSLYLLAASLAGASANAVNYDSKFVLPFKAMDGESTAQVVSVDGGLDIPKFTPGVNDTKFDWWYFDVVSSTTIQSLTIAFFNFGKTTLDLPDLGGALTVQVSGTYIDGTTFSASMAATRNASVVANDRGIASHWDGEGGDYSFSGSSLDASSTRYTVSGDDPDSGGYGTVTMTSVSPPRYPCNANGPGVTEEIMPGVYWSNTVPDSDALVKLSISGQTFNFEGYGYHDKKWGVKKLSESVGSWYWGHGRLGPYSIVWFDGVDKDGKEYFSSYISMNGSAVLQSCQEKSVVVRPWSKDGTDPVYPPKPKDPAPDGYDISFDVGGGKTFAARFYTSTIQFSTDTYKRITGPLVGGLKGEEQFKGMALGEQVQN</sequence>
<dbReference type="OrthoDB" id="5344254at2759"/>
<name>A0A2P5HI52_DIAHE</name>
<protein>
    <recommendedName>
        <fullName evidence="6">Hydroxyneurosporene synthase</fullName>
    </recommendedName>
</protein>
<dbReference type="InterPro" id="IPR056402">
    <property type="entry name" value="DA_N"/>
</dbReference>
<comment type="caution">
    <text evidence="4">The sequence shown here is derived from an EMBL/GenBank/DDBJ whole genome shotgun (WGS) entry which is preliminary data.</text>
</comment>
<keyword evidence="1" id="KW-0732">Signal</keyword>
<dbReference type="InterPro" id="IPR057722">
    <property type="entry name" value="AsqO/PenF-like_C"/>
</dbReference>
<proteinExistence type="predicted"/>
<accession>A0A2P5HI52</accession>
<evidence type="ECO:0008006" key="6">
    <source>
        <dbReference type="Google" id="ProtNLM"/>
    </source>
</evidence>
<keyword evidence="5" id="KW-1185">Reference proteome</keyword>
<evidence type="ECO:0000259" key="3">
    <source>
        <dbReference type="Pfam" id="PF25581"/>
    </source>
</evidence>
<feature type="signal peptide" evidence="1">
    <location>
        <begin position="1"/>
        <end position="21"/>
    </location>
</feature>
<dbReference type="Proteomes" id="UP000094444">
    <property type="component" value="Unassembled WGS sequence"/>
</dbReference>
<reference evidence="4" key="1">
    <citation type="submission" date="2017-09" db="EMBL/GenBank/DDBJ databases">
        <title>Polyketide synthases of a Diaporthe helianthi virulent isolate.</title>
        <authorList>
            <person name="Baroncelli R."/>
        </authorList>
    </citation>
    <scope>NUCLEOTIDE SEQUENCE [LARGE SCALE GENOMIC DNA]</scope>
    <source>
        <strain evidence="4">7/96</strain>
    </source>
</reference>
<evidence type="ECO:0000313" key="4">
    <source>
        <dbReference type="EMBL" id="POS69922.1"/>
    </source>
</evidence>
<dbReference type="InParanoid" id="A0A2P5HI52"/>
<evidence type="ECO:0000256" key="1">
    <source>
        <dbReference type="SAM" id="SignalP"/>
    </source>
</evidence>
<organism evidence="4 5">
    <name type="scientific">Diaporthe helianthi</name>
    <dbReference type="NCBI Taxonomy" id="158607"/>
    <lineage>
        <taxon>Eukaryota</taxon>
        <taxon>Fungi</taxon>
        <taxon>Dikarya</taxon>
        <taxon>Ascomycota</taxon>
        <taxon>Pezizomycotina</taxon>
        <taxon>Sordariomycetes</taxon>
        <taxon>Sordariomycetidae</taxon>
        <taxon>Diaporthales</taxon>
        <taxon>Diaporthaceae</taxon>
        <taxon>Diaporthe</taxon>
    </lineage>
</organism>
<evidence type="ECO:0000313" key="5">
    <source>
        <dbReference type="Proteomes" id="UP000094444"/>
    </source>
</evidence>
<dbReference type="STRING" id="158607.A0A2P5HI52"/>
<evidence type="ECO:0000259" key="2">
    <source>
        <dbReference type="Pfam" id="PF24137"/>
    </source>
</evidence>
<feature type="chain" id="PRO_5015133716" description="Hydroxyneurosporene synthase" evidence="1">
    <location>
        <begin position="22"/>
        <end position="377"/>
    </location>
</feature>
<dbReference type="EMBL" id="MAVT02001910">
    <property type="protein sequence ID" value="POS69922.1"/>
    <property type="molecule type" value="Genomic_DNA"/>
</dbReference>
<gene>
    <name evidence="4" type="ORF">DHEL01_v211683</name>
</gene>
<feature type="domain" description="AsqO/PenF-like C-terminal" evidence="3">
    <location>
        <begin position="244"/>
        <end position="376"/>
    </location>
</feature>